<keyword evidence="3" id="KW-0285">Flavoprotein</keyword>
<dbReference type="GO" id="GO:0033539">
    <property type="term" value="P:fatty acid beta-oxidation using acyl-CoA dehydrogenase"/>
    <property type="evidence" value="ECO:0007669"/>
    <property type="project" value="TreeGrafter"/>
</dbReference>
<keyword evidence="2" id="KW-0813">Transport</keyword>
<dbReference type="Gene3D" id="3.40.50.1220">
    <property type="entry name" value="TPP-binding domain"/>
    <property type="match status" value="1"/>
</dbReference>
<feature type="domain" description="Electron transfer flavoprotein alpha/beta-subunit N-terminal" evidence="4">
    <location>
        <begin position="3"/>
        <end position="166"/>
    </location>
</feature>
<dbReference type="InterPro" id="IPR029035">
    <property type="entry name" value="DHS-like_NAD/FAD-binding_dom"/>
</dbReference>
<dbReference type="InterPro" id="IPR014731">
    <property type="entry name" value="ETF_asu_C"/>
</dbReference>
<dbReference type="AlphaFoldDB" id="A0A371QV12"/>
<accession>A0A371QV12</accession>
<reference evidence="7 8" key="1">
    <citation type="submission" date="2017-07" db="EMBL/GenBank/DDBJ databases">
        <title>Draft genome sequence of aerobic hyperthermophilic archaea, Pyrobaculum aerophilum YKB31 and YKB32.</title>
        <authorList>
            <person name="Mochizuki T."/>
            <person name="Berliner A.J."/>
            <person name="Yoshida-Takashima Y."/>
            <person name="Takaki Y."/>
            <person name="Nunoura T."/>
            <person name="Takai K."/>
        </authorList>
    </citation>
    <scope>NUCLEOTIDE SEQUENCE [LARGE SCALE GENOMIC DNA]</scope>
    <source>
        <strain evidence="5 8">YKB31</strain>
        <strain evidence="6 7">YKB32</strain>
    </source>
</reference>
<dbReference type="InterPro" id="IPR014730">
    <property type="entry name" value="ETF_a/b_N"/>
</dbReference>
<dbReference type="FunFam" id="3.40.50.1220:FF:000004">
    <property type="entry name" value="Electron transfer flavoprotein"/>
    <property type="match status" value="1"/>
</dbReference>
<organism evidence="5 8">
    <name type="scientific">Pyrobaculum aerophilum</name>
    <dbReference type="NCBI Taxonomy" id="13773"/>
    <lineage>
        <taxon>Archaea</taxon>
        <taxon>Thermoproteota</taxon>
        <taxon>Thermoprotei</taxon>
        <taxon>Thermoproteales</taxon>
        <taxon>Thermoproteaceae</taxon>
        <taxon>Pyrobaculum</taxon>
    </lineage>
</organism>
<evidence type="ECO:0000313" key="7">
    <source>
        <dbReference type="Proteomes" id="UP000256877"/>
    </source>
</evidence>
<protein>
    <submittedName>
        <fullName evidence="5">Electron transfer flavoprotein subunit alpha</fullName>
    </submittedName>
</protein>
<dbReference type="PIRSF" id="PIRSF000089">
    <property type="entry name" value="Electra_flavoP_a"/>
    <property type="match status" value="1"/>
</dbReference>
<dbReference type="SUPFAM" id="SSF52467">
    <property type="entry name" value="DHS-like NAD/FAD-binding domain"/>
    <property type="match status" value="1"/>
</dbReference>
<dbReference type="Gene3D" id="3.40.50.620">
    <property type="entry name" value="HUPs"/>
    <property type="match status" value="1"/>
</dbReference>
<evidence type="ECO:0000256" key="3">
    <source>
        <dbReference type="ARBA" id="ARBA00022630"/>
    </source>
</evidence>
<dbReference type="Pfam" id="PF01012">
    <property type="entry name" value="ETF"/>
    <property type="match status" value="1"/>
</dbReference>
<evidence type="ECO:0000256" key="1">
    <source>
        <dbReference type="ARBA" id="ARBA00005817"/>
    </source>
</evidence>
<dbReference type="SMART" id="SM00893">
    <property type="entry name" value="ETF"/>
    <property type="match status" value="1"/>
</dbReference>
<dbReference type="SUPFAM" id="SSF52402">
    <property type="entry name" value="Adenine nucleotide alpha hydrolases-like"/>
    <property type="match status" value="1"/>
</dbReference>
<comment type="similarity">
    <text evidence="1">Belongs to the ETF alpha-subunit/FixB family.</text>
</comment>
<dbReference type="RefSeq" id="WP_116421876.1">
    <property type="nucleotide sequence ID" value="NZ_NMUE01000052.1"/>
</dbReference>
<comment type="caution">
    <text evidence="5">The sequence shown here is derived from an EMBL/GenBank/DDBJ whole genome shotgun (WGS) entry which is preliminary data.</text>
</comment>
<dbReference type="PANTHER" id="PTHR43153">
    <property type="entry name" value="ELECTRON TRANSFER FLAVOPROTEIN ALPHA"/>
    <property type="match status" value="1"/>
</dbReference>
<evidence type="ECO:0000259" key="4">
    <source>
        <dbReference type="SMART" id="SM00893"/>
    </source>
</evidence>
<dbReference type="OrthoDB" id="307696at2157"/>
<dbReference type="Proteomes" id="UP000256877">
    <property type="component" value="Unassembled WGS sequence"/>
</dbReference>
<dbReference type="InterPro" id="IPR001308">
    <property type="entry name" value="ETF_a/FixB"/>
</dbReference>
<evidence type="ECO:0000256" key="2">
    <source>
        <dbReference type="ARBA" id="ARBA00022448"/>
    </source>
</evidence>
<proteinExistence type="inferred from homology"/>
<evidence type="ECO:0000313" key="5">
    <source>
        <dbReference type="EMBL" id="RFA93900.1"/>
    </source>
</evidence>
<dbReference type="EMBL" id="NMUE01000052">
    <property type="protein sequence ID" value="RFA93900.1"/>
    <property type="molecule type" value="Genomic_DNA"/>
</dbReference>
<dbReference type="GO" id="GO:0050660">
    <property type="term" value="F:flavin adenine dinucleotide binding"/>
    <property type="evidence" value="ECO:0007669"/>
    <property type="project" value="InterPro"/>
</dbReference>
<gene>
    <name evidence="5" type="ORF">CGL51_11995</name>
    <name evidence="6" type="ORF">CGL52_13390</name>
</gene>
<dbReference type="GO" id="GO:0009055">
    <property type="term" value="F:electron transfer activity"/>
    <property type="evidence" value="ECO:0007669"/>
    <property type="project" value="InterPro"/>
</dbReference>
<name>A0A371QV12_9CREN</name>
<dbReference type="EMBL" id="NMUF01000064">
    <property type="protein sequence ID" value="RFA95051.1"/>
    <property type="molecule type" value="Genomic_DNA"/>
</dbReference>
<dbReference type="Pfam" id="PF00766">
    <property type="entry name" value="ETF_alpha"/>
    <property type="match status" value="1"/>
</dbReference>
<evidence type="ECO:0000313" key="6">
    <source>
        <dbReference type="EMBL" id="RFA95051.1"/>
    </source>
</evidence>
<dbReference type="InterPro" id="IPR014729">
    <property type="entry name" value="Rossmann-like_a/b/a_fold"/>
</dbReference>
<dbReference type="PANTHER" id="PTHR43153:SF11">
    <property type="entry name" value="ELECTRON TRANSFER FLAVOPROTEIN, SUBUNIT ALPHA (ETFA)"/>
    <property type="match status" value="1"/>
</dbReference>
<sequence>MKALVVYPNKELLYAASTLGGEVAALVFSEGEAEAIKGRAHKIFVTSVDARAPDAVAEAVIKTAQGYDVILLPSTKNGKTVGGIVAQRLGAEFITDVLSLKAEGNVVKAERYVFGNKAVASVEVPAPAVVSVAPGRFQGEPPAVQSVVEKIEVRTAPVVKILSIEEKARGAVKLEEAEIIVSVGRGFKKKEDLQMAFELAKILGGQVGCSRPIAADLKWLPEEHWVGLSGKKVKPKLYLAIGISGQPQHIAGILDSRIIAAINSDPSAPIFQNADYGVVEDLYKIVPILIKKLASIKKV</sequence>
<evidence type="ECO:0000313" key="8">
    <source>
        <dbReference type="Proteomes" id="UP000257123"/>
    </source>
</evidence>
<dbReference type="Proteomes" id="UP000257123">
    <property type="component" value="Unassembled WGS sequence"/>
</dbReference>